<dbReference type="AlphaFoldDB" id="A0AA87U6M6"/>
<reference evidence="1 2" key="1">
    <citation type="submission" date="2014-05" db="EMBL/GenBank/DDBJ databases">
        <title>Whole genome shotgun sequence of Rhizobium rhizogenes NBRC 13257.</title>
        <authorList>
            <person name="Katano-Makiyama Y."/>
            <person name="Hosoyama A."/>
            <person name="Hashimoto M."/>
            <person name="Hosoyama Y."/>
            <person name="Noguchi M."/>
            <person name="Tsuchikane K."/>
            <person name="Kimura A."/>
            <person name="Ohji S."/>
            <person name="Ichikawa N."/>
            <person name="Yamazoe A."/>
            <person name="Fujita N."/>
        </authorList>
    </citation>
    <scope>NUCLEOTIDE SEQUENCE [LARGE SCALE GENOMIC DNA]</scope>
    <source>
        <strain evidence="1 2">NBRC 13257</strain>
    </source>
</reference>
<protein>
    <recommendedName>
        <fullName evidence="3">Sel1 repeat family protein</fullName>
    </recommendedName>
</protein>
<organism evidence="1 2">
    <name type="scientific">Rhizobium rhizogenes NBRC 13257</name>
    <dbReference type="NCBI Taxonomy" id="1220581"/>
    <lineage>
        <taxon>Bacteria</taxon>
        <taxon>Pseudomonadati</taxon>
        <taxon>Pseudomonadota</taxon>
        <taxon>Alphaproteobacteria</taxon>
        <taxon>Hyphomicrobiales</taxon>
        <taxon>Rhizobiaceae</taxon>
        <taxon>Rhizobium/Agrobacterium group</taxon>
        <taxon>Rhizobium</taxon>
    </lineage>
</organism>
<evidence type="ECO:0000313" key="1">
    <source>
        <dbReference type="EMBL" id="GAJ95876.1"/>
    </source>
</evidence>
<dbReference type="Gene3D" id="1.25.40.10">
    <property type="entry name" value="Tetratricopeptide repeat domain"/>
    <property type="match status" value="1"/>
</dbReference>
<dbReference type="Proteomes" id="UP000026941">
    <property type="component" value="Unassembled WGS sequence"/>
</dbReference>
<name>A0AA87U6M6_RHIRH</name>
<comment type="caution">
    <text evidence="1">The sequence shown here is derived from an EMBL/GenBank/DDBJ whole genome shotgun (WGS) entry which is preliminary data.</text>
</comment>
<dbReference type="SUPFAM" id="SSF81901">
    <property type="entry name" value="HCP-like"/>
    <property type="match status" value="1"/>
</dbReference>
<dbReference type="InterPro" id="IPR011990">
    <property type="entry name" value="TPR-like_helical_dom_sf"/>
</dbReference>
<accession>A0AA87U6M6</accession>
<dbReference type="EMBL" id="BAYX01000014">
    <property type="protein sequence ID" value="GAJ95876.1"/>
    <property type="molecule type" value="Genomic_DNA"/>
</dbReference>
<evidence type="ECO:0008006" key="3">
    <source>
        <dbReference type="Google" id="ProtNLM"/>
    </source>
</evidence>
<gene>
    <name evidence="1" type="ORF">RRH01S_14_00260</name>
</gene>
<evidence type="ECO:0000313" key="2">
    <source>
        <dbReference type="Proteomes" id="UP000026941"/>
    </source>
</evidence>
<proteinExistence type="predicted"/>
<dbReference type="RefSeq" id="WP_034518222.1">
    <property type="nucleotide sequence ID" value="NZ_BAYX01000014.1"/>
</dbReference>
<sequence>MTAFDEQMADRLRKQKRYKEAFPLLEAAANAGFAWAHEELGWMYWYGHAVRKDRDRSLHHYQLAYDGGRLSAANPLGLIHFDAGRAERALEWFRKDRVRPISSLYWQYRTIATHPHLARYADEAENLLIEAADSGHLFAKRDAAVRMMKGHKRFGTRRRGLSIWPGLHRDLFRQTRSDLYDERLR</sequence>